<dbReference type="SUPFAM" id="SSF56281">
    <property type="entry name" value="Metallo-hydrolase/oxidoreductase"/>
    <property type="match status" value="1"/>
</dbReference>
<dbReference type="InterPro" id="IPR036866">
    <property type="entry name" value="RibonucZ/Hydroxyglut_hydro"/>
</dbReference>
<dbReference type="Proteomes" id="UP000199708">
    <property type="component" value="Unassembled WGS sequence"/>
</dbReference>
<dbReference type="AlphaFoldDB" id="A0A1G7V5Y6"/>
<proteinExistence type="predicted"/>
<dbReference type="RefSeq" id="WP_090290473.1">
    <property type="nucleotide sequence ID" value="NZ_FNCK01000014.1"/>
</dbReference>
<gene>
    <name evidence="3" type="ORF">SAMN05421791_11421</name>
</gene>
<dbReference type="Gene3D" id="3.60.15.10">
    <property type="entry name" value="Ribonuclease Z/Hydroxyacylglutathione hydrolase-like"/>
    <property type="match status" value="1"/>
</dbReference>
<dbReference type="InterPro" id="IPR001279">
    <property type="entry name" value="Metallo-B-lactamas"/>
</dbReference>
<keyword evidence="1" id="KW-0862">Zinc</keyword>
<organism evidence="3 4">
    <name type="scientific">Facklamia miroungae</name>
    <dbReference type="NCBI Taxonomy" id="120956"/>
    <lineage>
        <taxon>Bacteria</taxon>
        <taxon>Bacillati</taxon>
        <taxon>Bacillota</taxon>
        <taxon>Bacilli</taxon>
        <taxon>Lactobacillales</taxon>
        <taxon>Aerococcaceae</taxon>
        <taxon>Facklamia</taxon>
    </lineage>
</organism>
<dbReference type="SMART" id="SM00849">
    <property type="entry name" value="Lactamase_B"/>
    <property type="match status" value="1"/>
</dbReference>
<dbReference type="PANTHER" id="PTHR46018:SF4">
    <property type="entry name" value="METALLO-HYDROLASE YHFI-RELATED"/>
    <property type="match status" value="1"/>
</dbReference>
<sequence length="246" mass="26862">MTLNLKILGFWGGFPVSGGATSSYLITTDQGRILLDCGSGSMSQLSKFQPIYDLDAVIISHLHNDHLADILTLEHALIVAGRKGLKSNPLPIYSPNLPLAAYKRINSSYFDRQSIKSNCILSLKGINVSFLPVHHTVPCFAIKVSQNDKTIVYTGDTQYFSGLIDFVKEADLLLCEASIVKGSNHTSGKGHMSGFEAGKLARLANVNQLVLTHLPTDGNLKKIEADAKSEFNGRVFLASQKNEWEI</sequence>
<protein>
    <submittedName>
        <fullName evidence="3">Ribonuclease BN, tRNA processing enzyme</fullName>
    </submittedName>
</protein>
<evidence type="ECO:0000256" key="1">
    <source>
        <dbReference type="ARBA" id="ARBA00022833"/>
    </source>
</evidence>
<reference evidence="3 4" key="1">
    <citation type="submission" date="2016-10" db="EMBL/GenBank/DDBJ databases">
        <authorList>
            <person name="de Groot N.N."/>
        </authorList>
    </citation>
    <scope>NUCLEOTIDE SEQUENCE [LARGE SCALE GENOMIC DNA]</scope>
    <source>
        <strain evidence="3 4">ATCC BAA-466</strain>
    </source>
</reference>
<feature type="domain" description="Metallo-beta-lactamase" evidence="2">
    <location>
        <begin position="20"/>
        <end position="191"/>
    </location>
</feature>
<dbReference type="PANTHER" id="PTHR46018">
    <property type="entry name" value="ZINC PHOSPHODIESTERASE ELAC PROTEIN 1"/>
    <property type="match status" value="1"/>
</dbReference>
<dbReference type="OrthoDB" id="9794898at2"/>
<evidence type="ECO:0000259" key="2">
    <source>
        <dbReference type="SMART" id="SM00849"/>
    </source>
</evidence>
<dbReference type="GO" id="GO:0042781">
    <property type="term" value="F:3'-tRNA processing endoribonuclease activity"/>
    <property type="evidence" value="ECO:0007669"/>
    <property type="project" value="TreeGrafter"/>
</dbReference>
<dbReference type="Pfam" id="PF12706">
    <property type="entry name" value="Lactamase_B_2"/>
    <property type="match status" value="1"/>
</dbReference>
<dbReference type="EMBL" id="FNCK01000014">
    <property type="protein sequence ID" value="SDG54370.1"/>
    <property type="molecule type" value="Genomic_DNA"/>
</dbReference>
<evidence type="ECO:0000313" key="4">
    <source>
        <dbReference type="Proteomes" id="UP000199708"/>
    </source>
</evidence>
<evidence type="ECO:0000313" key="3">
    <source>
        <dbReference type="EMBL" id="SDG54370.1"/>
    </source>
</evidence>
<dbReference type="STRING" id="120956.SAMN05421791_11421"/>
<dbReference type="CDD" id="cd07716">
    <property type="entry name" value="RNaseZ_short-form-like_MBL-fold"/>
    <property type="match status" value="1"/>
</dbReference>
<keyword evidence="4" id="KW-1185">Reference proteome</keyword>
<name>A0A1G7V5Y6_9LACT</name>
<accession>A0A1G7V5Y6</accession>